<sequence length="353" mass="36833">MTTRQRTLPSSAAAAIIALAATVSVTAGAPAPAEAAVPGVASSWSSLMHRSLTRDTQAAALRRTYATEQAAIRTWTTEAAAAAKAGESARTRLTAAVAADANARSQHVTASKALATAKVALSTATKRKPRSKAAVTRASRAVSTATLAANTRRLQAQKHAAALVTARTGVKLTAARVTKANAALAQHTAAATRARTTYLALPTAAALAGQAATLSRDVVTQFRSVFKTTDTTRVYGVTVNKTIAFSFKRMVDDAGAAGIRISAGGFRTTQRQIELRKINGCPDVWTAPASSCRVPTAIPGRSLHELGLAVDVTSGGRTLTRSSKAFKWMTTHARKYGFVNLPSEAWHWSITGG</sequence>
<dbReference type="PANTHER" id="PTHR34385:SF1">
    <property type="entry name" value="PEPTIDOGLYCAN L-ALANYL-D-GLUTAMATE ENDOPEPTIDASE CWLK"/>
    <property type="match status" value="1"/>
</dbReference>
<dbReference type="InterPro" id="IPR052179">
    <property type="entry name" value="DD-CPase-like"/>
</dbReference>
<dbReference type="Proteomes" id="UP000320239">
    <property type="component" value="Unassembled WGS sequence"/>
</dbReference>
<dbReference type="AlphaFoldDB" id="A0A561VLI1"/>
<dbReference type="EMBL" id="VIWY01000005">
    <property type="protein sequence ID" value="TWG12469.1"/>
    <property type="molecule type" value="Genomic_DNA"/>
</dbReference>
<dbReference type="SUPFAM" id="SSF55166">
    <property type="entry name" value="Hedgehog/DD-peptidase"/>
    <property type="match status" value="1"/>
</dbReference>
<dbReference type="PANTHER" id="PTHR34385">
    <property type="entry name" value="D-ALANYL-D-ALANINE CARBOXYPEPTIDASE"/>
    <property type="match status" value="1"/>
</dbReference>
<keyword evidence="3" id="KW-0121">Carboxypeptidase</keyword>
<dbReference type="Gene3D" id="3.30.1380.10">
    <property type="match status" value="1"/>
</dbReference>
<keyword evidence="1" id="KW-0732">Signal</keyword>
<dbReference type="GO" id="GO:0004180">
    <property type="term" value="F:carboxypeptidase activity"/>
    <property type="evidence" value="ECO:0007669"/>
    <property type="project" value="UniProtKB-KW"/>
</dbReference>
<organism evidence="3 4">
    <name type="scientific">Actinoplanes teichomyceticus</name>
    <dbReference type="NCBI Taxonomy" id="1867"/>
    <lineage>
        <taxon>Bacteria</taxon>
        <taxon>Bacillati</taxon>
        <taxon>Actinomycetota</taxon>
        <taxon>Actinomycetes</taxon>
        <taxon>Micromonosporales</taxon>
        <taxon>Micromonosporaceae</taxon>
        <taxon>Actinoplanes</taxon>
    </lineage>
</organism>
<evidence type="ECO:0000259" key="2">
    <source>
        <dbReference type="Pfam" id="PF02557"/>
    </source>
</evidence>
<reference evidence="3 4" key="1">
    <citation type="submission" date="2019-06" db="EMBL/GenBank/DDBJ databases">
        <title>Sequencing the genomes of 1000 actinobacteria strains.</title>
        <authorList>
            <person name="Klenk H.-P."/>
        </authorList>
    </citation>
    <scope>NUCLEOTIDE SEQUENCE [LARGE SCALE GENOMIC DNA]</scope>
    <source>
        <strain evidence="3 4">DSM 43866</strain>
    </source>
</reference>
<name>A0A561VLI1_ACTTI</name>
<dbReference type="Pfam" id="PF02557">
    <property type="entry name" value="VanY"/>
    <property type="match status" value="1"/>
</dbReference>
<keyword evidence="3" id="KW-0378">Hydrolase</keyword>
<keyword evidence="3" id="KW-0645">Protease</keyword>
<evidence type="ECO:0000313" key="3">
    <source>
        <dbReference type="EMBL" id="TWG12469.1"/>
    </source>
</evidence>
<dbReference type="InterPro" id="IPR003709">
    <property type="entry name" value="VanY-like_core_dom"/>
</dbReference>
<protein>
    <submittedName>
        <fullName evidence="3">D-alanyl-D-alanine carboxypeptidase</fullName>
    </submittedName>
</protein>
<feature type="chain" id="PRO_5038852499" evidence="1">
    <location>
        <begin position="21"/>
        <end position="353"/>
    </location>
</feature>
<feature type="domain" description="D-alanyl-D-alanine carboxypeptidase-like core" evidence="2">
    <location>
        <begin position="238"/>
        <end position="339"/>
    </location>
</feature>
<comment type="caution">
    <text evidence="3">The sequence shown here is derived from an EMBL/GenBank/DDBJ whole genome shotgun (WGS) entry which is preliminary data.</text>
</comment>
<gene>
    <name evidence="3" type="ORF">FHX34_105336</name>
</gene>
<evidence type="ECO:0000256" key="1">
    <source>
        <dbReference type="SAM" id="SignalP"/>
    </source>
</evidence>
<accession>A0A561VLI1</accession>
<feature type="signal peptide" evidence="1">
    <location>
        <begin position="1"/>
        <end position="20"/>
    </location>
</feature>
<dbReference type="GO" id="GO:0006508">
    <property type="term" value="P:proteolysis"/>
    <property type="evidence" value="ECO:0007669"/>
    <property type="project" value="InterPro"/>
</dbReference>
<dbReference type="CDD" id="cd14814">
    <property type="entry name" value="Peptidase_M15"/>
    <property type="match status" value="1"/>
</dbReference>
<proteinExistence type="predicted"/>
<dbReference type="InterPro" id="IPR009045">
    <property type="entry name" value="Zn_M74/Hedgehog-like"/>
</dbReference>
<dbReference type="RefSeq" id="WP_164466023.1">
    <property type="nucleotide sequence ID" value="NZ_BOMX01000092.1"/>
</dbReference>
<keyword evidence="4" id="KW-1185">Reference proteome</keyword>
<evidence type="ECO:0000313" key="4">
    <source>
        <dbReference type="Proteomes" id="UP000320239"/>
    </source>
</evidence>